<gene>
    <name evidence="4" type="ORF">GGQ63_001187</name>
</gene>
<sequence>MSAALATLRTLLSDGGYRFVDPPILHDAAVFLDVAGEDLRRRLFLTTGPDGAQLCLRPEFTIPVCLDHLAGGDAHRIADYAYCGPVFRHRPGEPGEFLQAGVESLGRTDRITADAEILALAIEAVRVFGLAAPTVRIGDSQLFSTLLDALGVAAAWRRRLARVFGDRDRLRRTIARLSGDGDGPAPAHADFLAALEGSDHDSAHKVVEDLLAIAGIRAVGGRSAGEIADRFLEQAALRVGAGLDPRARTVIARFLDIAGTPDAAAGALKTLAADEKLALAPAIEGFERRAEGLARRGIDPDRLAFAADFGRRLDYYSGFVFEIHDPAVSDGRQIVGGGRYDRLMPLLGAKTAVPAVGFALWVDRAARAGGVA</sequence>
<dbReference type="GO" id="GO:0004821">
    <property type="term" value="F:histidine-tRNA ligase activity"/>
    <property type="evidence" value="ECO:0007669"/>
    <property type="project" value="TreeGrafter"/>
</dbReference>
<feature type="binding site" evidence="2">
    <location>
        <position position="103"/>
    </location>
    <ligand>
        <name>L-histidine</name>
        <dbReference type="ChEBI" id="CHEBI:57595"/>
    </ligand>
</feature>
<reference evidence="4 5" key="1">
    <citation type="submission" date="2020-08" db="EMBL/GenBank/DDBJ databases">
        <title>Genomic Encyclopedia of Type Strains, Phase IV (KMG-IV): sequencing the most valuable type-strain genomes for metagenomic binning, comparative biology and taxonomic classification.</title>
        <authorList>
            <person name="Goeker M."/>
        </authorList>
    </citation>
    <scope>NUCLEOTIDE SEQUENCE [LARGE SCALE GENOMIC DNA]</scope>
    <source>
        <strain evidence="4 5">DSM 16268</strain>
    </source>
</reference>
<dbReference type="PIRSF" id="PIRSF001549">
    <property type="entry name" value="His-tRNA_synth"/>
    <property type="match status" value="1"/>
</dbReference>
<keyword evidence="4" id="KW-0328">Glycosyltransferase</keyword>
<feature type="binding site" evidence="2">
    <location>
        <begin position="59"/>
        <end position="61"/>
    </location>
    <ligand>
        <name>L-histidine</name>
        <dbReference type="ChEBI" id="CHEBI:57595"/>
    </ligand>
</feature>
<dbReference type="Pfam" id="PF13393">
    <property type="entry name" value="tRNA-synt_His"/>
    <property type="match status" value="2"/>
</dbReference>
<evidence type="ECO:0000313" key="4">
    <source>
        <dbReference type="EMBL" id="MBB5752135.1"/>
    </source>
</evidence>
<keyword evidence="4" id="KW-0808">Transferase</keyword>
<feature type="binding site" evidence="2">
    <location>
        <position position="99"/>
    </location>
    <ligand>
        <name>L-histidine</name>
        <dbReference type="ChEBI" id="CHEBI:57595"/>
    </ligand>
</feature>
<dbReference type="GO" id="GO:0006427">
    <property type="term" value="P:histidyl-tRNA aminoacylation"/>
    <property type="evidence" value="ECO:0007669"/>
    <property type="project" value="TreeGrafter"/>
</dbReference>
<organism evidence="4 5">
    <name type="scientific">Prosthecomicrobium pneumaticum</name>
    <dbReference type="NCBI Taxonomy" id="81895"/>
    <lineage>
        <taxon>Bacteria</taxon>
        <taxon>Pseudomonadati</taxon>
        <taxon>Pseudomonadota</taxon>
        <taxon>Alphaproteobacteria</taxon>
        <taxon>Hyphomicrobiales</taxon>
        <taxon>Kaistiaceae</taxon>
        <taxon>Prosthecomicrobium</taxon>
    </lineage>
</organism>
<feature type="domain" description="Class II Histidinyl-tRNA synthetase (HisRS)-like catalytic core" evidence="3">
    <location>
        <begin position="240"/>
        <end position="363"/>
    </location>
</feature>
<accession>A0A7W9CUG6</accession>
<dbReference type="Proteomes" id="UP000523821">
    <property type="component" value="Unassembled WGS sequence"/>
</dbReference>
<dbReference type="SUPFAM" id="SSF55681">
    <property type="entry name" value="Class II aaRS and biotin synthetases"/>
    <property type="match status" value="1"/>
</dbReference>
<dbReference type="GO" id="GO:0005737">
    <property type="term" value="C:cytoplasm"/>
    <property type="evidence" value="ECO:0007669"/>
    <property type="project" value="InterPro"/>
</dbReference>
<name>A0A7W9CUG6_9HYPH</name>
<protein>
    <submittedName>
        <fullName evidence="4">ATP phosphoribosyltransferase regulatory subunit</fullName>
    </submittedName>
</protein>
<dbReference type="InterPro" id="IPR004516">
    <property type="entry name" value="HisRS/HisZ"/>
</dbReference>
<feature type="domain" description="Class II Histidinyl-tRNA synthetase (HisRS)-like catalytic core" evidence="3">
    <location>
        <begin position="4"/>
        <end position="196"/>
    </location>
</feature>
<keyword evidence="5" id="KW-1185">Reference proteome</keyword>
<feature type="binding site" evidence="2">
    <location>
        <begin position="315"/>
        <end position="316"/>
    </location>
    <ligand>
        <name>L-histidine</name>
        <dbReference type="ChEBI" id="CHEBI:57595"/>
    </ligand>
</feature>
<evidence type="ECO:0000256" key="2">
    <source>
        <dbReference type="PIRSR" id="PIRSR001549-1"/>
    </source>
</evidence>
<dbReference type="NCBIfam" id="NF008953">
    <property type="entry name" value="PRK12295.1-6"/>
    <property type="match status" value="1"/>
</dbReference>
<dbReference type="PANTHER" id="PTHR43707:SF1">
    <property type="entry name" value="HISTIDINE--TRNA LIGASE, MITOCHONDRIAL-RELATED"/>
    <property type="match status" value="1"/>
</dbReference>
<evidence type="ECO:0000313" key="5">
    <source>
        <dbReference type="Proteomes" id="UP000523821"/>
    </source>
</evidence>
<dbReference type="Gene3D" id="3.30.930.10">
    <property type="entry name" value="Bira Bifunctional Protein, Domain 2"/>
    <property type="match status" value="1"/>
</dbReference>
<keyword evidence="1" id="KW-0368">Histidine biosynthesis</keyword>
<comment type="caution">
    <text evidence="4">The sequence shown here is derived from an EMBL/GenBank/DDBJ whole genome shotgun (WGS) entry which is preliminary data.</text>
</comment>
<proteinExistence type="predicted"/>
<dbReference type="GO" id="GO:0016757">
    <property type="term" value="F:glycosyltransferase activity"/>
    <property type="evidence" value="ECO:0007669"/>
    <property type="project" value="UniProtKB-KW"/>
</dbReference>
<keyword evidence="1" id="KW-0028">Amino-acid biosynthesis</keyword>
<dbReference type="InterPro" id="IPR045864">
    <property type="entry name" value="aa-tRNA-synth_II/BPL/LPL"/>
</dbReference>
<dbReference type="AlphaFoldDB" id="A0A7W9CUG6"/>
<feature type="binding site" evidence="2">
    <location>
        <position position="88"/>
    </location>
    <ligand>
        <name>L-histidine</name>
        <dbReference type="ChEBI" id="CHEBI:57595"/>
    </ligand>
</feature>
<dbReference type="GO" id="GO:0000105">
    <property type="term" value="P:L-histidine biosynthetic process"/>
    <property type="evidence" value="ECO:0007669"/>
    <property type="project" value="UniProtKB-KW"/>
</dbReference>
<dbReference type="RefSeq" id="WP_343061087.1">
    <property type="nucleotide sequence ID" value="NZ_JACHOO010000002.1"/>
</dbReference>
<dbReference type="EMBL" id="JACHOO010000002">
    <property type="protein sequence ID" value="MBB5752135.1"/>
    <property type="molecule type" value="Genomic_DNA"/>
</dbReference>
<evidence type="ECO:0000256" key="1">
    <source>
        <dbReference type="ARBA" id="ARBA00023102"/>
    </source>
</evidence>
<dbReference type="InterPro" id="IPR041715">
    <property type="entry name" value="HisRS-like_core"/>
</dbReference>
<feature type="binding site" evidence="2">
    <location>
        <position position="311"/>
    </location>
    <ligand>
        <name>L-histidine</name>
        <dbReference type="ChEBI" id="CHEBI:57595"/>
    </ligand>
</feature>
<evidence type="ECO:0000259" key="3">
    <source>
        <dbReference type="Pfam" id="PF13393"/>
    </source>
</evidence>
<dbReference type="PANTHER" id="PTHR43707">
    <property type="entry name" value="HISTIDYL-TRNA SYNTHETASE"/>
    <property type="match status" value="1"/>
</dbReference>